<dbReference type="InterPro" id="IPR029033">
    <property type="entry name" value="His_PPase_superfam"/>
</dbReference>
<dbReference type="EMBL" id="KV426041">
    <property type="protein sequence ID" value="KZV90762.1"/>
    <property type="molecule type" value="Genomic_DNA"/>
</dbReference>
<evidence type="ECO:0000313" key="1">
    <source>
        <dbReference type="EMBL" id="KZV90762.1"/>
    </source>
</evidence>
<gene>
    <name evidence="1" type="ORF">EXIGLDRAFT_750481</name>
</gene>
<evidence type="ECO:0000313" key="2">
    <source>
        <dbReference type="Proteomes" id="UP000077266"/>
    </source>
</evidence>
<organism evidence="1 2">
    <name type="scientific">Exidia glandulosa HHB12029</name>
    <dbReference type="NCBI Taxonomy" id="1314781"/>
    <lineage>
        <taxon>Eukaryota</taxon>
        <taxon>Fungi</taxon>
        <taxon>Dikarya</taxon>
        <taxon>Basidiomycota</taxon>
        <taxon>Agaricomycotina</taxon>
        <taxon>Agaricomycetes</taxon>
        <taxon>Auriculariales</taxon>
        <taxon>Exidiaceae</taxon>
        <taxon>Exidia</taxon>
    </lineage>
</organism>
<reference evidence="1 2" key="1">
    <citation type="journal article" date="2016" name="Mol. Biol. Evol.">
        <title>Comparative Genomics of Early-Diverging Mushroom-Forming Fungi Provides Insights into the Origins of Lignocellulose Decay Capabilities.</title>
        <authorList>
            <person name="Nagy L.G."/>
            <person name="Riley R."/>
            <person name="Tritt A."/>
            <person name="Adam C."/>
            <person name="Daum C."/>
            <person name="Floudas D."/>
            <person name="Sun H."/>
            <person name="Yadav J.S."/>
            <person name="Pangilinan J."/>
            <person name="Larsson K.H."/>
            <person name="Matsuura K."/>
            <person name="Barry K."/>
            <person name="Labutti K."/>
            <person name="Kuo R."/>
            <person name="Ohm R.A."/>
            <person name="Bhattacharya S.S."/>
            <person name="Shirouzu T."/>
            <person name="Yoshinaga Y."/>
            <person name="Martin F.M."/>
            <person name="Grigoriev I.V."/>
            <person name="Hibbett D.S."/>
        </authorList>
    </citation>
    <scope>NUCLEOTIDE SEQUENCE [LARGE SCALE GENOMIC DNA]</scope>
    <source>
        <strain evidence="1 2">HHB12029</strain>
    </source>
</reference>
<dbReference type="FunCoup" id="A0A165GN20">
    <property type="interactions" value="371"/>
</dbReference>
<dbReference type="Proteomes" id="UP000077266">
    <property type="component" value="Unassembled WGS sequence"/>
</dbReference>
<accession>A0A165GN20</accession>
<proteinExistence type="predicted"/>
<sequence>MPKYPTTDTHTRGAGNVAIAKYASEEWQKCEDSLTPVGLEQAKTAHDAWKKYSPPTPDAFLCSPHRRALRTCAITFLGQRVKVLEGVTDALRTPQDIREKLSGHICDVRSPIDSTLTSEFTSFDFSFTSPVDPEPCADCADLRREADEDVAARVGRALDYIIDIDLPLKGIGITPLLVRAEKVHSAD</sequence>
<name>A0A165GN20_EXIGL</name>
<dbReference type="OrthoDB" id="496981at2759"/>
<protein>
    <submittedName>
        <fullName evidence="1">Uncharacterized protein</fullName>
    </submittedName>
</protein>
<dbReference type="Gene3D" id="3.40.50.1240">
    <property type="entry name" value="Phosphoglycerate mutase-like"/>
    <property type="match status" value="1"/>
</dbReference>
<dbReference type="SUPFAM" id="SSF53254">
    <property type="entry name" value="Phosphoglycerate mutase-like"/>
    <property type="match status" value="1"/>
</dbReference>
<keyword evidence="2" id="KW-1185">Reference proteome</keyword>
<dbReference type="InParanoid" id="A0A165GN20"/>
<dbReference type="AlphaFoldDB" id="A0A165GN20"/>